<dbReference type="GO" id="GO:0042910">
    <property type="term" value="F:xenobiotic transmembrane transporter activity"/>
    <property type="evidence" value="ECO:0007669"/>
    <property type="project" value="TreeGrafter"/>
</dbReference>
<accession>A0A511D561</accession>
<name>A0A511D561_9PSEU</name>
<feature type="transmembrane region" description="Helical" evidence="1">
    <location>
        <begin position="970"/>
        <end position="993"/>
    </location>
</feature>
<dbReference type="InterPro" id="IPR001036">
    <property type="entry name" value="Acrflvin-R"/>
</dbReference>
<proteinExistence type="predicted"/>
<feature type="transmembrane region" description="Helical" evidence="1">
    <location>
        <begin position="864"/>
        <end position="883"/>
    </location>
</feature>
<feature type="transmembrane region" description="Helical" evidence="1">
    <location>
        <begin position="890"/>
        <end position="913"/>
    </location>
</feature>
<evidence type="ECO:0000313" key="3">
    <source>
        <dbReference type="Proteomes" id="UP000321328"/>
    </source>
</evidence>
<dbReference type="EMBL" id="BJVI01000050">
    <property type="protein sequence ID" value="GEL19911.1"/>
    <property type="molecule type" value="Genomic_DNA"/>
</dbReference>
<sequence>MLRWAVQTSITFRLLIVALAAGVLALGVIQFQNTRMNALPEFSPPYVEVQTEALGLSAEEVEQLITVPLEQDLFNSVAFLDEIRSDSVPGLSSIVMIFEPGTDLYRARQLVSERLTQTAALPNVSKSPVMLEPVSSASRALVLGMSSQQLSLIEQSVLARWTIKPRLLGVPGVSNVSVFGQRERQLQVQVDPAELEAKGVGLQDVISTTGNATWASPLTFLEASTPGTGGFIDTPNQRLSVQNVSPIVDARSLAQVAVEGHPGLRLGDVATVVEDHQLLIGDGIVGDTSGLMIVIEKFPDANTVEVTRGVEAALRELAPGLGDVRIDATVYRPASFVETAMRNLGLTLLIGVALALLLIGLFLFSWRTAVIAIVTIPLAVATAVVVLDLFGVTMNLLVVLGLVAALVVVIDDAVRDPEAIAGRLADRRTDGAANGSRTAAIVRGAFSMRRPAIYATLIVALAVVPVFFVPGSPGAFVAPLAVAYLIGLASAMLVALLVIPALASFLAARGGAHREAPVVRRLQRGYDRLGGRAVPRARSALVAAIVVVVTGAAMLPLLSTSLMPTLRESDLLITFDGSAGVSRPEMARVTAAAGAELRALPGVDQVGAHVGRALQSDQVADVDAGEIWVHLDPAADHDATVAAVQEIVSGYPGLERAVQTYLGEQSGTVLSSPDSELVVRVYGEDSAVLNTKADEVVTLLSGVDGLQNATVQRAPLRPTLQVEVDLAKAQQFNIKPGDVRRTIATLLAGLEAGSVFEEQKVFEVIVWGTPELRHSLASVQNLLVDRPDGAGQVRVGDVANVRIVPAAAVIHRDSSSRFLDVTATVAGRSYGAVEAEVREKLSAVAFPFEHRAEIVGDYAARQAAMWQIIGVAAVALVLIYLLLQAATRSWWLALVFLATLPVALAGGAIATAIGGGVVSLGTLMGLLTIAALSLKLTLSLTGEFQELRAAGEEAGPQLVRRVVRERLGPIVTSTIAIALAVLPIVIAGPVAGLELLHPMAVTVLGGLVTTTLLVLWVIPGLYAARAGRQEEDLELTTPAVRGGEDTGEELVAGGTRT</sequence>
<feature type="transmembrane region" description="Helical" evidence="1">
    <location>
        <begin position="452"/>
        <end position="469"/>
    </location>
</feature>
<dbReference type="SUPFAM" id="SSF82714">
    <property type="entry name" value="Multidrug efflux transporter AcrB TolC docking domain, DN and DC subdomains"/>
    <property type="match status" value="1"/>
</dbReference>
<dbReference type="PANTHER" id="PTHR32063:SF4">
    <property type="entry name" value="SLR6043 PROTEIN"/>
    <property type="match status" value="1"/>
</dbReference>
<dbReference type="AlphaFoldDB" id="A0A511D561"/>
<reference evidence="2 3" key="1">
    <citation type="submission" date="2019-07" db="EMBL/GenBank/DDBJ databases">
        <title>Whole genome shotgun sequence of Pseudonocardia asaccharolytica NBRC 16224.</title>
        <authorList>
            <person name="Hosoyama A."/>
            <person name="Uohara A."/>
            <person name="Ohji S."/>
            <person name="Ichikawa N."/>
        </authorList>
    </citation>
    <scope>NUCLEOTIDE SEQUENCE [LARGE SCALE GENOMIC DNA]</scope>
    <source>
        <strain evidence="2 3">NBRC 16224</strain>
    </source>
</reference>
<dbReference type="Gene3D" id="3.30.70.1440">
    <property type="entry name" value="Multidrug efflux transporter AcrB pore domain"/>
    <property type="match status" value="1"/>
</dbReference>
<evidence type="ECO:0000313" key="2">
    <source>
        <dbReference type="EMBL" id="GEL19911.1"/>
    </source>
</evidence>
<feature type="transmembrane region" description="Helical" evidence="1">
    <location>
        <begin position="396"/>
        <end position="414"/>
    </location>
</feature>
<feature type="transmembrane region" description="Helical" evidence="1">
    <location>
        <begin position="12"/>
        <end position="31"/>
    </location>
</feature>
<dbReference type="Gene3D" id="3.30.70.1320">
    <property type="entry name" value="Multidrug efflux transporter AcrB pore domain like"/>
    <property type="match status" value="1"/>
</dbReference>
<feature type="transmembrane region" description="Helical" evidence="1">
    <location>
        <begin position="919"/>
        <end position="938"/>
    </location>
</feature>
<feature type="transmembrane region" description="Helical" evidence="1">
    <location>
        <begin position="344"/>
        <end position="364"/>
    </location>
</feature>
<dbReference type="STRING" id="1123024.GCA_000423625_01890"/>
<keyword evidence="3" id="KW-1185">Reference proteome</keyword>
<dbReference type="OrthoDB" id="3306666at2"/>
<keyword evidence="1" id="KW-0472">Membrane</keyword>
<dbReference type="Pfam" id="PF00873">
    <property type="entry name" value="ACR_tran"/>
    <property type="match status" value="1"/>
</dbReference>
<protein>
    <submittedName>
        <fullName evidence="2">Cation transporter</fullName>
    </submittedName>
</protein>
<dbReference type="InterPro" id="IPR027463">
    <property type="entry name" value="AcrB_DN_DC_subdom"/>
</dbReference>
<feature type="transmembrane region" description="Helical" evidence="1">
    <location>
        <begin position="999"/>
        <end position="1018"/>
    </location>
</feature>
<keyword evidence="1" id="KW-0812">Transmembrane</keyword>
<dbReference type="PANTHER" id="PTHR32063">
    <property type="match status" value="1"/>
</dbReference>
<comment type="caution">
    <text evidence="2">The sequence shown here is derived from an EMBL/GenBank/DDBJ whole genome shotgun (WGS) entry which is preliminary data.</text>
</comment>
<feature type="transmembrane region" description="Helical" evidence="1">
    <location>
        <begin position="371"/>
        <end position="390"/>
    </location>
</feature>
<organism evidence="2 3">
    <name type="scientific">Pseudonocardia asaccharolytica DSM 44247 = NBRC 16224</name>
    <dbReference type="NCBI Taxonomy" id="1123024"/>
    <lineage>
        <taxon>Bacteria</taxon>
        <taxon>Bacillati</taxon>
        <taxon>Actinomycetota</taxon>
        <taxon>Actinomycetes</taxon>
        <taxon>Pseudonocardiales</taxon>
        <taxon>Pseudonocardiaceae</taxon>
        <taxon>Pseudonocardia</taxon>
    </lineage>
</organism>
<dbReference type="Gene3D" id="3.30.2090.10">
    <property type="entry name" value="Multidrug efflux transporter AcrB TolC docking domain, DN and DC subdomains"/>
    <property type="match status" value="2"/>
</dbReference>
<evidence type="ECO:0000256" key="1">
    <source>
        <dbReference type="SAM" id="Phobius"/>
    </source>
</evidence>
<dbReference type="SUPFAM" id="SSF82866">
    <property type="entry name" value="Multidrug efflux transporter AcrB transmembrane domain"/>
    <property type="match status" value="2"/>
</dbReference>
<dbReference type="PRINTS" id="PR00702">
    <property type="entry name" value="ACRIFLAVINRP"/>
</dbReference>
<feature type="transmembrane region" description="Helical" evidence="1">
    <location>
        <begin position="481"/>
        <end position="507"/>
    </location>
</feature>
<dbReference type="Proteomes" id="UP000321328">
    <property type="component" value="Unassembled WGS sequence"/>
</dbReference>
<dbReference type="SUPFAM" id="SSF82693">
    <property type="entry name" value="Multidrug efflux transporter AcrB pore domain, PN1, PN2, PC1 and PC2 subdomains"/>
    <property type="match status" value="2"/>
</dbReference>
<dbReference type="Gene3D" id="3.30.70.1430">
    <property type="entry name" value="Multidrug efflux transporter AcrB pore domain"/>
    <property type="match status" value="2"/>
</dbReference>
<gene>
    <name evidence="2" type="ORF">PA7_37480</name>
</gene>
<keyword evidence="1" id="KW-1133">Transmembrane helix</keyword>
<feature type="transmembrane region" description="Helical" evidence="1">
    <location>
        <begin position="540"/>
        <end position="558"/>
    </location>
</feature>
<dbReference type="GO" id="GO:0005886">
    <property type="term" value="C:plasma membrane"/>
    <property type="evidence" value="ECO:0007669"/>
    <property type="project" value="TreeGrafter"/>
</dbReference>
<dbReference type="Gene3D" id="1.20.1640.10">
    <property type="entry name" value="Multidrug efflux transporter AcrB transmembrane domain"/>
    <property type="match status" value="2"/>
</dbReference>
<dbReference type="RefSeq" id="WP_028929799.1">
    <property type="nucleotide sequence ID" value="NZ_AUII01000006.1"/>
</dbReference>